<proteinExistence type="predicted"/>
<protein>
    <submittedName>
        <fullName evidence="1">Uncharacterized protein</fullName>
    </submittedName>
</protein>
<name>A0A0F9CLD8_9ZZZZ</name>
<sequence>VRHNQVDDLAPDYEAIKNDLGLNHKRIVLTFHDELTGVEQFKRVFPVSDDVMIIEGSADNTKQLRFEVDGLTGGIIRIITPPDASITLVNTIDGTISNANVNSLAAIDFSKLAALTSANILVGDGSAVATSVAMTGDIAIDNTGLTSITPDVIVNADVNSLAAIDFSKLAALTSANILVGSGTNVVTSVAMSGDITISNLGVTSIGVNTIFNANVDATAAIDFSKLAALTSTNILVGSGSNVATSVVMSGDTLIDNVGAVTAQSPIITGKTLKALPVTADQVLISDSEDSDNLKRITIASAVGVTPMGVLMASYLQDTPADNDYFTVSGGSFAGDTSFVDVASPVPDDLTLSRLTVNVIGGPTADTTFALAIADGLLGNSAVVVLNGTTGSFTDVSNTDVLSSGTPIAYRIDGAGNGIDLGGASSLLKGT</sequence>
<accession>A0A0F9CLD8</accession>
<reference evidence="1" key="1">
    <citation type="journal article" date="2015" name="Nature">
        <title>Complex archaea that bridge the gap between prokaryotes and eukaryotes.</title>
        <authorList>
            <person name="Spang A."/>
            <person name="Saw J.H."/>
            <person name="Jorgensen S.L."/>
            <person name="Zaremba-Niedzwiedzka K."/>
            <person name="Martijn J."/>
            <person name="Lind A.E."/>
            <person name="van Eijk R."/>
            <person name="Schleper C."/>
            <person name="Guy L."/>
            <person name="Ettema T.J."/>
        </authorList>
    </citation>
    <scope>NUCLEOTIDE SEQUENCE</scope>
</reference>
<comment type="caution">
    <text evidence="1">The sequence shown here is derived from an EMBL/GenBank/DDBJ whole genome shotgun (WGS) entry which is preliminary data.</text>
</comment>
<dbReference type="EMBL" id="LAZR01046053">
    <property type="protein sequence ID" value="KKK97436.1"/>
    <property type="molecule type" value="Genomic_DNA"/>
</dbReference>
<feature type="non-terminal residue" evidence="1">
    <location>
        <position position="1"/>
    </location>
</feature>
<dbReference type="AlphaFoldDB" id="A0A0F9CLD8"/>
<evidence type="ECO:0000313" key="1">
    <source>
        <dbReference type="EMBL" id="KKK97436.1"/>
    </source>
</evidence>
<organism evidence="1">
    <name type="scientific">marine sediment metagenome</name>
    <dbReference type="NCBI Taxonomy" id="412755"/>
    <lineage>
        <taxon>unclassified sequences</taxon>
        <taxon>metagenomes</taxon>
        <taxon>ecological metagenomes</taxon>
    </lineage>
</organism>
<gene>
    <name evidence="1" type="ORF">LCGC14_2652770</name>
</gene>